<dbReference type="EMBL" id="CM010636">
    <property type="protein sequence ID" value="RID45887.1"/>
    <property type="molecule type" value="Genomic_DNA"/>
</dbReference>
<evidence type="ECO:0000313" key="2">
    <source>
        <dbReference type="Proteomes" id="UP000264353"/>
    </source>
</evidence>
<proteinExistence type="predicted"/>
<dbReference type="PANTHER" id="PTHR48449:SF1">
    <property type="entry name" value="DUF1985 DOMAIN-CONTAINING PROTEIN"/>
    <property type="match status" value="1"/>
</dbReference>
<gene>
    <name evidence="1" type="ORF">BRARA_I02581</name>
</gene>
<dbReference type="AlphaFoldDB" id="A0A397XY46"/>
<evidence type="ECO:0008006" key="3">
    <source>
        <dbReference type="Google" id="ProtNLM"/>
    </source>
</evidence>
<dbReference type="PANTHER" id="PTHR48449">
    <property type="entry name" value="DUF1985 DOMAIN-CONTAINING PROTEIN"/>
    <property type="match status" value="1"/>
</dbReference>
<name>A0A397XY46_BRACM</name>
<protein>
    <recommendedName>
        <fullName evidence="3">DUF1985 domain-containing protein</fullName>
    </recommendedName>
</protein>
<reference evidence="1 2" key="1">
    <citation type="submission" date="2018-06" db="EMBL/GenBank/DDBJ databases">
        <title>WGS assembly of Brassica rapa FPsc.</title>
        <authorList>
            <person name="Bowman J."/>
            <person name="Kohchi T."/>
            <person name="Yamato K."/>
            <person name="Jenkins J."/>
            <person name="Shu S."/>
            <person name="Ishizaki K."/>
            <person name="Yamaoka S."/>
            <person name="Nishihama R."/>
            <person name="Nakamura Y."/>
            <person name="Berger F."/>
            <person name="Adam C."/>
            <person name="Aki S."/>
            <person name="Althoff F."/>
            <person name="Araki T."/>
            <person name="Arteaga-Vazquez M."/>
            <person name="Balasubrmanian S."/>
            <person name="Bauer D."/>
            <person name="Boehm C."/>
            <person name="Briginshaw L."/>
            <person name="Caballero-Perez J."/>
            <person name="Catarino B."/>
            <person name="Chen F."/>
            <person name="Chiyoda S."/>
            <person name="Chovatia M."/>
            <person name="Davies K."/>
            <person name="Delmans M."/>
            <person name="Demura T."/>
            <person name="Dierschke T."/>
            <person name="Dolan L."/>
            <person name="Dorantes-Acosta A."/>
            <person name="Eklund D."/>
            <person name="Florent S."/>
            <person name="Flores-Sandoval E."/>
            <person name="Fujiyama A."/>
            <person name="Fukuzawa H."/>
            <person name="Galik B."/>
            <person name="Grimanelli D."/>
            <person name="Grimwood J."/>
            <person name="Grossniklaus U."/>
            <person name="Hamada T."/>
            <person name="Haseloff J."/>
            <person name="Hetherington A."/>
            <person name="Higo A."/>
            <person name="Hirakawa Y."/>
            <person name="Hundley H."/>
            <person name="Ikeda Y."/>
            <person name="Inoue K."/>
            <person name="Inoue S."/>
            <person name="Ishida S."/>
            <person name="Jia Q."/>
            <person name="Kakita M."/>
            <person name="Kanazawa T."/>
            <person name="Kawai Y."/>
            <person name="Kawashima T."/>
            <person name="Kennedy M."/>
            <person name="Kinose K."/>
            <person name="Kinoshita T."/>
            <person name="Kohara Y."/>
            <person name="Koide E."/>
            <person name="Komatsu K."/>
            <person name="Kopischke S."/>
            <person name="Kubo M."/>
            <person name="Kyozuka J."/>
            <person name="Lagercrantz U."/>
            <person name="Lin S."/>
            <person name="Lindquist E."/>
            <person name="Lipzen A."/>
            <person name="Lu C."/>
            <person name="Luna E."/>
            <person name="Martienssen R."/>
            <person name="Minamino N."/>
            <person name="Mizutani M."/>
            <person name="Mizutani M."/>
            <person name="Mochizuki N."/>
            <person name="Monte I."/>
            <person name="Mosher R."/>
            <person name="Nagasaki H."/>
            <person name="Nakagami H."/>
            <person name="Naramoto S."/>
            <person name="Nishitani K."/>
            <person name="Ohtani M."/>
            <person name="Okamoto T."/>
            <person name="Okumura M."/>
            <person name="Phillips J."/>
            <person name="Pollak B."/>
            <person name="Reinders A."/>
            <person name="Roevekamp M."/>
            <person name="Sano R."/>
            <person name="Sawa S."/>
            <person name="Schmid M."/>
            <person name="Shirakawa M."/>
            <person name="Solano R."/>
            <person name="Spunde A."/>
            <person name="Suetsugu N."/>
            <person name="Sugano S."/>
            <person name="Sugiyama A."/>
            <person name="Sun R."/>
            <person name="Suzuki Y."/>
            <person name="Takenaka M."/>
            <person name="Takezawa D."/>
            <person name="Tomogane H."/>
            <person name="Tsuzuki M."/>
            <person name="Ueda T."/>
            <person name="Umeda M."/>
            <person name="Ward J."/>
            <person name="Watanabe Y."/>
            <person name="Yazaki K."/>
            <person name="Yokoyama R."/>
            <person name="Yoshitake Y."/>
            <person name="Yotsui I."/>
            <person name="Zachgo S."/>
            <person name="Schmutz J."/>
        </authorList>
    </citation>
    <scope>NUCLEOTIDE SEQUENCE [LARGE SCALE GENOMIC DNA]</scope>
    <source>
        <strain evidence="2">cv. B-3</strain>
    </source>
</reference>
<sequence length="384" mass="44162">MDLLELAKRIFTLEEKSFPFKSIAYHTNDFKLLSAVRAALHDDEYEELKDSRLGVFIEFKELNFGWSLHMLCFQLNIKKKFELWSLVGPELVKLTLIEFEYLTGLNCNYIENLENQKGEFIKEMVSFWETMGVVVDAGPSSELIISTSLYTGFIEGKKYSSTTRATLARLVMDLEEFENYSWGRLVFKVLMDSLRGKDLKKSYTVVGFIQVLQVWIYYALPDLATTYGELIPNKLTPPFLAYNETVVKEESGRAQKKSRKEASTVVSGVNKAEIEQCFKDLAEAMRDGFGMCLQEIKLLGDWMKAENSDREMKLAASEQSSFQGNITTKMIIRNPKVGQSYDPFSPVDKKKTKYFKNPQHFSGDRICFLDHAFGRMWPEKYGGI</sequence>
<dbReference type="Proteomes" id="UP000264353">
    <property type="component" value="Chromosome A9"/>
</dbReference>
<organism evidence="1 2">
    <name type="scientific">Brassica campestris</name>
    <name type="common">Field mustard</name>
    <dbReference type="NCBI Taxonomy" id="3711"/>
    <lineage>
        <taxon>Eukaryota</taxon>
        <taxon>Viridiplantae</taxon>
        <taxon>Streptophyta</taxon>
        <taxon>Embryophyta</taxon>
        <taxon>Tracheophyta</taxon>
        <taxon>Spermatophyta</taxon>
        <taxon>Magnoliopsida</taxon>
        <taxon>eudicotyledons</taxon>
        <taxon>Gunneridae</taxon>
        <taxon>Pentapetalae</taxon>
        <taxon>rosids</taxon>
        <taxon>malvids</taxon>
        <taxon>Brassicales</taxon>
        <taxon>Brassicaceae</taxon>
        <taxon>Brassiceae</taxon>
        <taxon>Brassica</taxon>
    </lineage>
</organism>
<accession>A0A397XY46</accession>
<evidence type="ECO:0000313" key="1">
    <source>
        <dbReference type="EMBL" id="RID45887.1"/>
    </source>
</evidence>